<reference evidence="1 2" key="1">
    <citation type="submission" date="2012-02" db="EMBL/GenBank/DDBJ databases">
        <title>Complete sequence of chromosome of Singulisphaera acidiphila DSM 18658.</title>
        <authorList>
            <consortium name="US DOE Joint Genome Institute (JGI-PGF)"/>
            <person name="Lucas S."/>
            <person name="Copeland A."/>
            <person name="Lapidus A."/>
            <person name="Glavina del Rio T."/>
            <person name="Dalin E."/>
            <person name="Tice H."/>
            <person name="Bruce D."/>
            <person name="Goodwin L."/>
            <person name="Pitluck S."/>
            <person name="Peters L."/>
            <person name="Ovchinnikova G."/>
            <person name="Chertkov O."/>
            <person name="Kyrpides N."/>
            <person name="Mavromatis K."/>
            <person name="Ivanova N."/>
            <person name="Brettin T."/>
            <person name="Detter J.C."/>
            <person name="Han C."/>
            <person name="Larimer F."/>
            <person name="Land M."/>
            <person name="Hauser L."/>
            <person name="Markowitz V."/>
            <person name="Cheng J.-F."/>
            <person name="Hugenholtz P."/>
            <person name="Woyke T."/>
            <person name="Wu D."/>
            <person name="Tindall B."/>
            <person name="Pomrenke H."/>
            <person name="Brambilla E."/>
            <person name="Klenk H.-P."/>
            <person name="Eisen J.A."/>
        </authorList>
    </citation>
    <scope>NUCLEOTIDE SEQUENCE [LARGE SCALE GENOMIC DNA]</scope>
    <source>
        <strain evidence="2">ATCC BAA-1392 / DSM 18658 / VKM B-2454 / MOB10</strain>
    </source>
</reference>
<dbReference type="OrthoDB" id="10021055at2"/>
<dbReference type="RefSeq" id="WP_015247510.1">
    <property type="nucleotide sequence ID" value="NC_019892.1"/>
</dbReference>
<dbReference type="eggNOG" id="ENOG5033FEF">
    <property type="taxonomic scope" value="Bacteria"/>
</dbReference>
<dbReference type="Pfam" id="PF18906">
    <property type="entry name" value="Phage_tube_2"/>
    <property type="match status" value="1"/>
</dbReference>
<sequence>MAREFLRWTPELTWGTFDSTSTTAQIIQLDQNNAFTMRPSPVSWQIRSAGGYSRRVQTGSSKTSLQGGLNILCYGSQMATLMPAINATSANVLKSATIDHCIVMEDNSSTKVYRRYLGCMVNQAVFSASESNQLMRCNIQLTAKQPATITATDFPEPAASAYPYDAPYVFEMAAGGLTIGSSRVEFEEFNITIKNVLDPRFMAGQYLSRLKYCGRDVDWTTRFPYITSLDRADYEAVTPVAASITFTNGTHSLAFNFNANNYKMKADDDLAMDKVYLQSIEGSCFFDPTAGTPNDLTVTVS</sequence>
<dbReference type="Proteomes" id="UP000010798">
    <property type="component" value="Chromosome"/>
</dbReference>
<organism evidence="1 2">
    <name type="scientific">Singulisphaera acidiphila (strain ATCC BAA-1392 / DSM 18658 / VKM B-2454 / MOB10)</name>
    <dbReference type="NCBI Taxonomy" id="886293"/>
    <lineage>
        <taxon>Bacteria</taxon>
        <taxon>Pseudomonadati</taxon>
        <taxon>Planctomycetota</taxon>
        <taxon>Planctomycetia</taxon>
        <taxon>Isosphaerales</taxon>
        <taxon>Isosphaeraceae</taxon>
        <taxon>Singulisphaera</taxon>
    </lineage>
</organism>
<keyword evidence="2" id="KW-1185">Reference proteome</keyword>
<name>L0DGK1_SINAD</name>
<dbReference type="InterPro" id="IPR044000">
    <property type="entry name" value="Phage_tube_2"/>
</dbReference>
<dbReference type="STRING" id="886293.Sinac_4175"/>
<dbReference type="HOGENOM" id="CLU_924073_0_0_0"/>
<evidence type="ECO:0000313" key="1">
    <source>
        <dbReference type="EMBL" id="AGA28382.1"/>
    </source>
</evidence>
<accession>L0DGK1</accession>
<dbReference type="EMBL" id="CP003364">
    <property type="protein sequence ID" value="AGA28382.1"/>
    <property type="molecule type" value="Genomic_DNA"/>
</dbReference>
<gene>
    <name evidence="1" type="ordered locus">Sinac_4175</name>
</gene>
<dbReference type="KEGG" id="saci:Sinac_4175"/>
<protein>
    <submittedName>
        <fullName evidence="1">Uncharacterized protein</fullName>
    </submittedName>
</protein>
<dbReference type="AlphaFoldDB" id="L0DGK1"/>
<proteinExistence type="predicted"/>
<evidence type="ECO:0000313" key="2">
    <source>
        <dbReference type="Proteomes" id="UP000010798"/>
    </source>
</evidence>